<name>O58339_PYRHO</name>
<dbReference type="AlphaFoldDB" id="O58339"/>
<dbReference type="Proteomes" id="UP000000752">
    <property type="component" value="Chromosome"/>
</dbReference>
<dbReference type="Pfam" id="PF02492">
    <property type="entry name" value="cobW"/>
    <property type="match status" value="1"/>
</dbReference>
<dbReference type="PANTHER" id="PTHR42869">
    <property type="entry name" value="SLL0572 PROTEIN"/>
    <property type="match status" value="1"/>
</dbReference>
<dbReference type="KEGG" id="pho:PH0578"/>
<evidence type="ECO:0000259" key="1">
    <source>
        <dbReference type="Pfam" id="PF02492"/>
    </source>
</evidence>
<dbReference type="eggNOG" id="arCOG01229">
    <property type="taxonomic scope" value="Archaea"/>
</dbReference>
<organism evidence="2 3">
    <name type="scientific">Pyrococcus horikoshii (strain ATCC 700860 / DSM 12428 / JCM 9974 / NBRC 100139 / OT-3)</name>
    <dbReference type="NCBI Taxonomy" id="70601"/>
    <lineage>
        <taxon>Archaea</taxon>
        <taxon>Methanobacteriati</taxon>
        <taxon>Methanobacteriota</taxon>
        <taxon>Thermococci</taxon>
        <taxon>Thermococcales</taxon>
        <taxon>Thermococcaceae</taxon>
        <taxon>Pyrococcus</taxon>
    </lineage>
</organism>
<dbReference type="STRING" id="70601.gene:9377517"/>
<dbReference type="EnsemblBacteria" id="BAA29667">
    <property type="protein sequence ID" value="BAA29667"/>
    <property type="gene ID" value="BAA29667"/>
</dbReference>
<dbReference type="PANTHER" id="PTHR42869:SF1">
    <property type="entry name" value="SLL0572 PROTEIN"/>
    <property type="match status" value="1"/>
</dbReference>
<evidence type="ECO:0000313" key="2">
    <source>
        <dbReference type="EMBL" id="BAA29667.1"/>
    </source>
</evidence>
<dbReference type="InterPro" id="IPR053199">
    <property type="entry name" value="cDPG_synthetase-like"/>
</dbReference>
<accession>O58339</accession>
<dbReference type="SUPFAM" id="SSF52540">
    <property type="entry name" value="P-loop containing nucleoside triphosphate hydrolases"/>
    <property type="match status" value="1"/>
</dbReference>
<proteinExistence type="predicted"/>
<reference evidence="2 3" key="1">
    <citation type="journal article" date="1998" name="DNA Res.">
        <title>Complete sequence and gene organization of the genome of a hyper-thermophilic archaebacterium, Pyrococcus horikoshii OT3.</title>
        <authorList>
            <person name="Kawarabayasi Y."/>
            <person name="Sawada M."/>
            <person name="Horikawa H."/>
            <person name="Haikawa Y."/>
            <person name="Hino Y."/>
            <person name="Yamamoto S."/>
            <person name="Sekine M."/>
            <person name="Baba S."/>
            <person name="Kosugi H."/>
            <person name="Hosoyama A."/>
            <person name="Nagai Y."/>
            <person name="Sakai M."/>
            <person name="Ogura K."/>
            <person name="Otuka R."/>
            <person name="Nakazawa H."/>
            <person name="Takamiya M."/>
            <person name="Ohfuku Y."/>
            <person name="Funahashi T."/>
            <person name="Tanaka T."/>
            <person name="Kudoh Y."/>
            <person name="Yamazaki J."/>
            <person name="Kushida N."/>
            <person name="Oguchi A."/>
            <person name="Aoki K."/>
            <person name="Nakamura Y."/>
            <person name="Robb T.F."/>
            <person name="Horikoshi K."/>
            <person name="Masuchi Y."/>
            <person name="Shizuya H."/>
            <person name="Kikuchi H."/>
        </authorList>
    </citation>
    <scope>NUCLEOTIDE SEQUENCE [LARGE SCALE GENOMIC DNA]</scope>
    <source>
        <strain evidence="3">ATCC 700860 / DSM 12428 / JCM 9974 / NBRC 100139 / OT-3</strain>
    </source>
</reference>
<dbReference type="DNASU" id="1442910"/>
<dbReference type="PIR" id="F71172">
    <property type="entry name" value="F71172"/>
</dbReference>
<keyword evidence="3" id="KW-1185">Reference proteome</keyword>
<feature type="domain" description="CobW/HypB/UreG nucleotide-binding" evidence="1">
    <location>
        <begin position="248"/>
        <end position="308"/>
    </location>
</feature>
<dbReference type="EMBL" id="BA000001">
    <property type="protein sequence ID" value="BAA29667.1"/>
    <property type="molecule type" value="Genomic_DNA"/>
</dbReference>
<evidence type="ECO:0000313" key="3">
    <source>
        <dbReference type="Proteomes" id="UP000000752"/>
    </source>
</evidence>
<dbReference type="Gene3D" id="3.40.50.720">
    <property type="entry name" value="NAD(P)-binding Rossmann-like Domain"/>
    <property type="match status" value="1"/>
</dbReference>
<dbReference type="InterPro" id="IPR003495">
    <property type="entry name" value="CobW/HypB/UreG_nucleotide-bd"/>
</dbReference>
<protein>
    <recommendedName>
        <fullName evidence="1">CobW/HypB/UreG nucleotide-binding domain-containing protein</fullName>
    </recommendedName>
</protein>
<sequence length="457" mass="51917">MTKREGGIKMAEKRRKRVVILGAAGRDFHNFNVFFRNNPEYEVVAFTATQIPDIEGRIYPPELAGELYPNGIPILPEDDLEKIIKEKDVDIVVFAYSDVSHEHVMHLASRAHSAGADFWLLGPKSTMIESKKPVVAVTAVRTGCGKSQTSRKVAQLLQEMGYKVAVIRHPMPYGDLRKQIVQRFASFEDLDRYECTIEEREEYEPYIERGMVVYAGVDYEKILREAEKEADIILWDGGNNDFPFYKPDLWIVVTDPHRPGHELTHHPGETNFRSADVIIINKIDTAYPENVQKIRENIEKVNPNAIVIEAASPIFVDKPELIKGKRVLVIEDGPTLTHGGMSYGAGYIAAKKFGAKEIVDPRPYAVGSIIETYKKYPHLSNILPAMGYGKKQIKELEETINRADADVVIMGTPVDLRRFMNLNKPAVRVKYELEEIGQPKLKDILEEWVKKCEKLKK</sequence>
<dbReference type="Gene3D" id="3.40.50.300">
    <property type="entry name" value="P-loop containing nucleotide triphosphate hydrolases"/>
    <property type="match status" value="1"/>
</dbReference>
<gene>
    <name evidence="2" type="ordered locus">PH0578</name>
</gene>
<dbReference type="InterPro" id="IPR027417">
    <property type="entry name" value="P-loop_NTPase"/>
</dbReference>